<feature type="compositionally biased region" description="Low complexity" evidence="3">
    <location>
        <begin position="580"/>
        <end position="591"/>
    </location>
</feature>
<dbReference type="GO" id="GO:0006396">
    <property type="term" value="P:RNA processing"/>
    <property type="evidence" value="ECO:0007669"/>
    <property type="project" value="TreeGrafter"/>
</dbReference>
<dbReference type="GO" id="GO:0005730">
    <property type="term" value="C:nucleolus"/>
    <property type="evidence" value="ECO:0007669"/>
    <property type="project" value="UniProtKB-SubCell"/>
</dbReference>
<feature type="region of interest" description="Disordered" evidence="3">
    <location>
        <begin position="794"/>
        <end position="825"/>
    </location>
</feature>
<accession>A0A6J2WBZ9</accession>
<evidence type="ECO:0000313" key="6">
    <source>
        <dbReference type="RefSeq" id="XP_030640856.1"/>
    </source>
</evidence>
<dbReference type="InParanoid" id="A0A6J2WBZ9"/>
<feature type="compositionally biased region" description="Polar residues" evidence="3">
    <location>
        <begin position="21"/>
        <end position="31"/>
    </location>
</feature>
<reference evidence="6" key="1">
    <citation type="submission" date="2025-08" db="UniProtKB">
        <authorList>
            <consortium name="RefSeq"/>
        </authorList>
    </citation>
    <scope>IDENTIFICATION</scope>
</reference>
<gene>
    <name evidence="6" type="primary">dnttip2</name>
</gene>
<feature type="compositionally biased region" description="Polar residues" evidence="3">
    <location>
        <begin position="324"/>
        <end position="358"/>
    </location>
</feature>
<feature type="compositionally biased region" description="Polar residues" evidence="3">
    <location>
        <begin position="82"/>
        <end position="93"/>
    </location>
</feature>
<keyword evidence="2" id="KW-0539">Nucleus</keyword>
<dbReference type="Proteomes" id="UP000504632">
    <property type="component" value="Chromosome 9"/>
</dbReference>
<feature type="compositionally biased region" description="Low complexity" evidence="3">
    <location>
        <begin position="98"/>
        <end position="107"/>
    </location>
</feature>
<feature type="compositionally biased region" description="Basic and acidic residues" evidence="3">
    <location>
        <begin position="695"/>
        <end position="704"/>
    </location>
</feature>
<dbReference type="InterPro" id="IPR014810">
    <property type="entry name" value="Fcf2_C"/>
</dbReference>
<evidence type="ECO:0000256" key="3">
    <source>
        <dbReference type="SAM" id="MobiDB-lite"/>
    </source>
</evidence>
<evidence type="ECO:0000259" key="4">
    <source>
        <dbReference type="Pfam" id="PF08698"/>
    </source>
</evidence>
<dbReference type="GeneID" id="115821225"/>
<feature type="compositionally biased region" description="Low complexity" evidence="3">
    <location>
        <begin position="179"/>
        <end position="191"/>
    </location>
</feature>
<feature type="region of interest" description="Disordered" evidence="3">
    <location>
        <begin position="1"/>
        <end position="421"/>
    </location>
</feature>
<sequence length="938" mass="102368">MVATRRGARVCSPTKNDKDQTSCATEPTPSTRRTRGRAVKSENQSQSEPTSDSQNEAKEEPVAPGSPEHLAKSKTLSRQRTRNANQQDSTNEADVSESESCCSTVSDRQAVNTVQPTPRGRRRMAVHEKSKSGVDDDVVSEADSCSSSVSASVARRATRSQRKLVPASSAAEGKEQSEAESCSSVVSLSKSTNTPKTTRGRRRTAGPSKDTEPSEAESCSSNVSGPWASTVRRSTRGQRGKPVEPIPIHLEENTDTSGSPLPRRTRGRTKKSDEVLSQDSEGGESGPSFTPRRNTRSQARLKPHQSVGVADSDVDSETPDGYSSLGSPCSTRERSTPCSSRTGSASSNRAFPSAAKTTETSDDKAETRSVPSAASAKPGVEEIKEGDLEEELAETHAEDVDMEEADVTVVSSSGDQDCTLGEENVTLRLDDDDDDVSVEITEANMSGPEIGQDQVTPPEDETTSKSVDSELVDEVGTITDDQKCSEQAVTEMLAEKGVRVIEESNENTKDLCSETVIVTEGESEDSTVVREDKQDAMEVDPHVDVTTADATTADNSSQERDAVSEEVAASRSPATEDTNVSSSTSVQVTVSAEETLRPTEGTVSQKPAQVSLLDSSDDEEESDGGLSAEEGVEEREPEDSGSDNEAEPGPSGKTQTVECDRLFAIDTRPGFQPAEVYYVDGKQTEEEEEEEADKDEAAEVVKADDDGEEEFVDEEGDDDDDEDTKVLLSTRRPAQIALSSSIDPGLKVKELGGLYINFDGSKSKTVSNTLKKLKDQKNQDELLKRSIISPDFEKKDAVPPYKESKHAAKLKRKEEREKTTGDGWFNMKAPELTEELKNDLKVLQMRSAVDPKRFYRKNDRKGPPKYFQVGTVVDTPLDFYHSRVPKKERKRTIVEELLADAEFRSYNKRKYQEIMSERAAVAAGHRKRKPNKFHKKKK</sequence>
<feature type="compositionally biased region" description="Acidic residues" evidence="3">
    <location>
        <begin position="685"/>
        <end position="694"/>
    </location>
</feature>
<feature type="region of interest" description="Disordered" evidence="3">
    <location>
        <begin position="443"/>
        <end position="468"/>
    </location>
</feature>
<evidence type="ECO:0000256" key="1">
    <source>
        <dbReference type="ARBA" id="ARBA00004604"/>
    </source>
</evidence>
<feature type="compositionally biased region" description="Polar residues" evidence="3">
    <location>
        <begin position="41"/>
        <end position="54"/>
    </location>
</feature>
<dbReference type="InterPro" id="IPR039883">
    <property type="entry name" value="Fcf2/DNTTIP2"/>
</dbReference>
<dbReference type="AlphaFoldDB" id="A0A6J2WBZ9"/>
<feature type="compositionally biased region" description="Basic residues" evidence="3">
    <location>
        <begin position="293"/>
        <end position="303"/>
    </location>
</feature>
<feature type="compositionally biased region" description="Low complexity" evidence="3">
    <location>
        <begin position="141"/>
        <end position="155"/>
    </location>
</feature>
<dbReference type="GO" id="GO:0003723">
    <property type="term" value="F:RNA binding"/>
    <property type="evidence" value="ECO:0007669"/>
    <property type="project" value="TreeGrafter"/>
</dbReference>
<dbReference type="CTD" id="30836"/>
<dbReference type="Pfam" id="PF08698">
    <property type="entry name" value="Fcf2"/>
    <property type="match status" value="1"/>
</dbReference>
<proteinExistence type="predicted"/>
<evidence type="ECO:0000256" key="2">
    <source>
        <dbReference type="ARBA" id="ARBA00023242"/>
    </source>
</evidence>
<dbReference type="RefSeq" id="XP_030640856.1">
    <property type="nucleotide sequence ID" value="XM_030784996.1"/>
</dbReference>
<dbReference type="OrthoDB" id="427886at2759"/>
<dbReference type="PANTHER" id="PTHR21686:SF12">
    <property type="entry name" value="DEOXYNUCLEOTIDYLTRANSFERASE TERMINAL-INTERACTING PROTEIN 2"/>
    <property type="match status" value="1"/>
</dbReference>
<dbReference type="PANTHER" id="PTHR21686">
    <property type="entry name" value="DEOXYNUCLEOTIDYLTRANSFERASE TERMINAL-INTERACTING PROTEIN 2"/>
    <property type="match status" value="1"/>
</dbReference>
<protein>
    <submittedName>
        <fullName evidence="6">Deoxynucleotidyltransferase terminal-interacting protein 2</fullName>
    </submittedName>
</protein>
<feature type="compositionally biased region" description="Low complexity" evidence="3">
    <location>
        <begin position="544"/>
        <end position="554"/>
    </location>
</feature>
<keyword evidence="5" id="KW-1185">Reference proteome</keyword>
<feature type="compositionally biased region" description="Basic and acidic residues" evidence="3">
    <location>
        <begin position="794"/>
        <end position="820"/>
    </location>
</feature>
<feature type="domain" description="Fcf2 pre-rRNA processing C-terminal" evidence="4">
    <location>
        <begin position="817"/>
        <end position="910"/>
    </location>
</feature>
<feature type="compositionally biased region" description="Acidic residues" evidence="3">
    <location>
        <begin position="630"/>
        <end position="646"/>
    </location>
</feature>
<feature type="region of interest" description="Disordered" evidence="3">
    <location>
        <begin position="519"/>
        <end position="724"/>
    </location>
</feature>
<feature type="compositionally biased region" description="Acidic residues" evidence="3">
    <location>
        <begin position="705"/>
        <end position="723"/>
    </location>
</feature>
<name>A0A6J2WBZ9_CHACN</name>
<organism evidence="5 6">
    <name type="scientific">Chanos chanos</name>
    <name type="common">Milkfish</name>
    <name type="synonym">Mugil chanos</name>
    <dbReference type="NCBI Taxonomy" id="29144"/>
    <lineage>
        <taxon>Eukaryota</taxon>
        <taxon>Metazoa</taxon>
        <taxon>Chordata</taxon>
        <taxon>Craniata</taxon>
        <taxon>Vertebrata</taxon>
        <taxon>Euteleostomi</taxon>
        <taxon>Actinopterygii</taxon>
        <taxon>Neopterygii</taxon>
        <taxon>Teleostei</taxon>
        <taxon>Ostariophysi</taxon>
        <taxon>Gonorynchiformes</taxon>
        <taxon>Chanidae</taxon>
        <taxon>Chanos</taxon>
    </lineage>
</organism>
<comment type="subcellular location">
    <subcellularLocation>
        <location evidence="1">Nucleus</location>
        <location evidence="1">Nucleolus</location>
    </subcellularLocation>
</comment>
<feature type="compositionally biased region" description="Basic and acidic residues" evidence="3">
    <location>
        <begin position="125"/>
        <end position="134"/>
    </location>
</feature>
<feature type="compositionally biased region" description="Basic and acidic residues" evidence="3">
    <location>
        <begin position="527"/>
        <end position="543"/>
    </location>
</feature>
<evidence type="ECO:0000313" key="5">
    <source>
        <dbReference type="Proteomes" id="UP000504632"/>
    </source>
</evidence>